<keyword evidence="5 9" id="KW-0479">Metal-binding</keyword>
<organism evidence="11 12">
    <name type="scientific">Coniophora puteana (strain RWD-64-598)</name>
    <name type="common">Brown rot fungus</name>
    <dbReference type="NCBI Taxonomy" id="741705"/>
    <lineage>
        <taxon>Eukaryota</taxon>
        <taxon>Fungi</taxon>
        <taxon>Dikarya</taxon>
        <taxon>Basidiomycota</taxon>
        <taxon>Agaricomycotina</taxon>
        <taxon>Agaricomycetes</taxon>
        <taxon>Agaricomycetidae</taxon>
        <taxon>Boletales</taxon>
        <taxon>Coniophorineae</taxon>
        <taxon>Coniophoraceae</taxon>
        <taxon>Coniophora</taxon>
    </lineage>
</organism>
<dbReference type="Pfam" id="PF00067">
    <property type="entry name" value="p450"/>
    <property type="match status" value="1"/>
</dbReference>
<dbReference type="InterPro" id="IPR050364">
    <property type="entry name" value="Cytochrome_P450_fung"/>
</dbReference>
<dbReference type="GeneID" id="19199552"/>
<reference evidence="12" key="1">
    <citation type="journal article" date="2012" name="Science">
        <title>The Paleozoic origin of enzymatic lignin decomposition reconstructed from 31 fungal genomes.</title>
        <authorList>
            <person name="Floudas D."/>
            <person name="Binder M."/>
            <person name="Riley R."/>
            <person name="Barry K."/>
            <person name="Blanchette R.A."/>
            <person name="Henrissat B."/>
            <person name="Martinez A.T."/>
            <person name="Otillar R."/>
            <person name="Spatafora J.W."/>
            <person name="Yadav J.S."/>
            <person name="Aerts A."/>
            <person name="Benoit I."/>
            <person name="Boyd A."/>
            <person name="Carlson A."/>
            <person name="Copeland A."/>
            <person name="Coutinho P.M."/>
            <person name="de Vries R.P."/>
            <person name="Ferreira P."/>
            <person name="Findley K."/>
            <person name="Foster B."/>
            <person name="Gaskell J."/>
            <person name="Glotzer D."/>
            <person name="Gorecki P."/>
            <person name="Heitman J."/>
            <person name="Hesse C."/>
            <person name="Hori C."/>
            <person name="Igarashi K."/>
            <person name="Jurgens J.A."/>
            <person name="Kallen N."/>
            <person name="Kersten P."/>
            <person name="Kohler A."/>
            <person name="Kuees U."/>
            <person name="Kumar T.K.A."/>
            <person name="Kuo A."/>
            <person name="LaButti K."/>
            <person name="Larrondo L.F."/>
            <person name="Lindquist E."/>
            <person name="Ling A."/>
            <person name="Lombard V."/>
            <person name="Lucas S."/>
            <person name="Lundell T."/>
            <person name="Martin R."/>
            <person name="McLaughlin D.J."/>
            <person name="Morgenstern I."/>
            <person name="Morin E."/>
            <person name="Murat C."/>
            <person name="Nagy L.G."/>
            <person name="Nolan M."/>
            <person name="Ohm R.A."/>
            <person name="Patyshakuliyeva A."/>
            <person name="Rokas A."/>
            <person name="Ruiz-Duenas F.J."/>
            <person name="Sabat G."/>
            <person name="Salamov A."/>
            <person name="Samejima M."/>
            <person name="Schmutz J."/>
            <person name="Slot J.C."/>
            <person name="St John F."/>
            <person name="Stenlid J."/>
            <person name="Sun H."/>
            <person name="Sun S."/>
            <person name="Syed K."/>
            <person name="Tsang A."/>
            <person name="Wiebenga A."/>
            <person name="Young D."/>
            <person name="Pisabarro A."/>
            <person name="Eastwood D.C."/>
            <person name="Martin F."/>
            <person name="Cullen D."/>
            <person name="Grigoriev I.V."/>
            <person name="Hibbett D.S."/>
        </authorList>
    </citation>
    <scope>NUCLEOTIDE SEQUENCE [LARGE SCALE GENOMIC DNA]</scope>
    <source>
        <strain evidence="12">RWD-64-598 SS2</strain>
    </source>
</reference>
<dbReference type="KEGG" id="cput:CONPUDRAFT_120560"/>
<gene>
    <name evidence="11" type="ORF">CONPUDRAFT_120560</name>
</gene>
<keyword evidence="8" id="KW-0503">Monooxygenase</keyword>
<dbReference type="EMBL" id="JH711575">
    <property type="protein sequence ID" value="EIW84569.1"/>
    <property type="molecule type" value="Genomic_DNA"/>
</dbReference>
<evidence type="ECO:0000256" key="7">
    <source>
        <dbReference type="ARBA" id="ARBA00023004"/>
    </source>
</evidence>
<dbReference type="AlphaFoldDB" id="A0A5M3MZK9"/>
<sequence>MPLLDISRQPSIATVVVAISLTLSLLLLRHLRRSRGGRCTIPGPRGWPVIGNLRGIDVNAPWLSYTNDLSHLWGTHTYSLLDQSTGGIFRICHIGLDIVVISNEDIARDLLHSRSSKYSGRMHLPTTEPYGFGFLTAITGYSDVWRAHRRVLHQHFRADVSRKYRDMQLRKTHQLVKNIIETPEDFRDHIQTFAAAIIMSIAYGYQAQAVQDPLVEKISQTLHVILQVASPEKAALVGILPFVKYIPPWLPGGQMNAAKCRRHSRTLIESPFHHLKETVEPDSLIPSVTYEALSNVRKSKATDCGYLELVQDVDQLFILVAGAETTASTLIVFVLAMVLHPEVQERAFAEICRVCGSDRLPTFEDRPALPYVDAVVREMHRWYPVVPLGIPHVVTKDDVYGDQFIPKGTNIIVNGWAISRDESRFPRANEFRPERFISEDRMLSGDTVDFVFGFARRICPGRHLSDASVWAAASLLLAVFRFEKQSDEHGAEIAIEPKWSSGVTSCPLPFPCRIIPRNSKINPSLLAQL</sequence>
<evidence type="ECO:0000313" key="12">
    <source>
        <dbReference type="Proteomes" id="UP000053558"/>
    </source>
</evidence>
<proteinExistence type="inferred from homology"/>
<dbReference type="SUPFAM" id="SSF48264">
    <property type="entry name" value="Cytochrome P450"/>
    <property type="match status" value="1"/>
</dbReference>
<dbReference type="GO" id="GO:0005506">
    <property type="term" value="F:iron ion binding"/>
    <property type="evidence" value="ECO:0007669"/>
    <property type="project" value="InterPro"/>
</dbReference>
<evidence type="ECO:0000313" key="11">
    <source>
        <dbReference type="EMBL" id="EIW84569.1"/>
    </source>
</evidence>
<protein>
    <submittedName>
        <fullName evidence="11">Cytochrome P450</fullName>
    </submittedName>
</protein>
<dbReference type="GO" id="GO:0004497">
    <property type="term" value="F:monooxygenase activity"/>
    <property type="evidence" value="ECO:0007669"/>
    <property type="project" value="UniProtKB-KW"/>
</dbReference>
<keyword evidence="4 9" id="KW-0349">Heme</keyword>
<keyword evidence="6" id="KW-0560">Oxidoreductase</keyword>
<dbReference type="GO" id="GO:0020037">
    <property type="term" value="F:heme binding"/>
    <property type="evidence" value="ECO:0007669"/>
    <property type="project" value="InterPro"/>
</dbReference>
<comment type="pathway">
    <text evidence="2">Secondary metabolite biosynthesis.</text>
</comment>
<dbReference type="InterPro" id="IPR036396">
    <property type="entry name" value="Cyt_P450_sf"/>
</dbReference>
<keyword evidence="12" id="KW-1185">Reference proteome</keyword>
<dbReference type="OrthoDB" id="1055148at2759"/>
<feature type="transmembrane region" description="Helical" evidence="10">
    <location>
        <begin position="316"/>
        <end position="339"/>
    </location>
</feature>
<evidence type="ECO:0000256" key="3">
    <source>
        <dbReference type="ARBA" id="ARBA00010617"/>
    </source>
</evidence>
<dbReference type="PRINTS" id="PR00385">
    <property type="entry name" value="P450"/>
</dbReference>
<dbReference type="PANTHER" id="PTHR46300:SF7">
    <property type="entry name" value="P450, PUTATIVE (EUROFUNG)-RELATED"/>
    <property type="match status" value="1"/>
</dbReference>
<dbReference type="OMA" id="FRICHIG"/>
<keyword evidence="10" id="KW-0472">Membrane</keyword>
<feature type="binding site" description="axial binding residue" evidence="9">
    <location>
        <position position="459"/>
    </location>
    <ligand>
        <name>heme</name>
        <dbReference type="ChEBI" id="CHEBI:30413"/>
    </ligand>
    <ligandPart>
        <name>Fe</name>
        <dbReference type="ChEBI" id="CHEBI:18248"/>
    </ligandPart>
</feature>
<dbReference type="RefSeq" id="XP_007766233.1">
    <property type="nucleotide sequence ID" value="XM_007768043.1"/>
</dbReference>
<evidence type="ECO:0000256" key="6">
    <source>
        <dbReference type="ARBA" id="ARBA00023002"/>
    </source>
</evidence>
<keyword evidence="7 9" id="KW-0408">Iron</keyword>
<dbReference type="PANTHER" id="PTHR46300">
    <property type="entry name" value="P450, PUTATIVE (EUROFUNG)-RELATED-RELATED"/>
    <property type="match status" value="1"/>
</dbReference>
<evidence type="ECO:0000256" key="10">
    <source>
        <dbReference type="SAM" id="Phobius"/>
    </source>
</evidence>
<name>A0A5M3MZK9_CONPW</name>
<keyword evidence="10" id="KW-1133">Transmembrane helix</keyword>
<feature type="transmembrane region" description="Helical" evidence="10">
    <location>
        <begin position="12"/>
        <end position="28"/>
    </location>
</feature>
<dbReference type="GO" id="GO:0016705">
    <property type="term" value="F:oxidoreductase activity, acting on paired donors, with incorporation or reduction of molecular oxygen"/>
    <property type="evidence" value="ECO:0007669"/>
    <property type="project" value="InterPro"/>
</dbReference>
<evidence type="ECO:0000256" key="8">
    <source>
        <dbReference type="ARBA" id="ARBA00023033"/>
    </source>
</evidence>
<dbReference type="Gene3D" id="1.10.630.10">
    <property type="entry name" value="Cytochrome P450"/>
    <property type="match status" value="1"/>
</dbReference>
<comment type="similarity">
    <text evidence="3">Belongs to the cytochrome P450 family.</text>
</comment>
<evidence type="ECO:0000256" key="2">
    <source>
        <dbReference type="ARBA" id="ARBA00005179"/>
    </source>
</evidence>
<evidence type="ECO:0000256" key="5">
    <source>
        <dbReference type="ARBA" id="ARBA00022723"/>
    </source>
</evidence>
<accession>A0A5M3MZK9</accession>
<evidence type="ECO:0000256" key="9">
    <source>
        <dbReference type="PIRSR" id="PIRSR602401-1"/>
    </source>
</evidence>
<keyword evidence="10" id="KW-0812">Transmembrane</keyword>
<comment type="caution">
    <text evidence="11">The sequence shown here is derived from an EMBL/GenBank/DDBJ whole genome shotgun (WGS) entry which is preliminary data.</text>
</comment>
<dbReference type="InterPro" id="IPR001128">
    <property type="entry name" value="Cyt_P450"/>
</dbReference>
<evidence type="ECO:0000256" key="4">
    <source>
        <dbReference type="ARBA" id="ARBA00022617"/>
    </source>
</evidence>
<comment type="cofactor">
    <cofactor evidence="1 9">
        <name>heme</name>
        <dbReference type="ChEBI" id="CHEBI:30413"/>
    </cofactor>
</comment>
<evidence type="ECO:0000256" key="1">
    <source>
        <dbReference type="ARBA" id="ARBA00001971"/>
    </source>
</evidence>
<dbReference type="Proteomes" id="UP000053558">
    <property type="component" value="Unassembled WGS sequence"/>
</dbReference>
<dbReference type="PRINTS" id="PR00463">
    <property type="entry name" value="EP450I"/>
</dbReference>
<dbReference type="InterPro" id="IPR002401">
    <property type="entry name" value="Cyt_P450_E_grp-I"/>
</dbReference>
<dbReference type="CDD" id="cd11065">
    <property type="entry name" value="CYP64-like"/>
    <property type="match status" value="1"/>
</dbReference>